<gene>
    <name evidence="10" type="ORF">NEOLEDRAFT_1091549</name>
</gene>
<dbReference type="UniPathway" id="UPA00196"/>
<dbReference type="InParanoid" id="A0A165T3I9"/>
<proteinExistence type="predicted"/>
<evidence type="ECO:0000256" key="5">
    <source>
        <dbReference type="ARBA" id="ARBA00022824"/>
    </source>
</evidence>
<keyword evidence="5" id="KW-0256">Endoplasmic reticulum</keyword>
<evidence type="ECO:0000313" key="10">
    <source>
        <dbReference type="EMBL" id="KZT26089.1"/>
    </source>
</evidence>
<accession>A0A165T3I9</accession>
<protein>
    <submittedName>
        <fullName evidence="10">PIG-F-domain-containing protein</fullName>
    </submittedName>
</protein>
<feature type="transmembrane region" description="Helical" evidence="9">
    <location>
        <begin position="188"/>
        <end position="212"/>
    </location>
</feature>
<organism evidence="10 11">
    <name type="scientific">Neolentinus lepideus HHB14362 ss-1</name>
    <dbReference type="NCBI Taxonomy" id="1314782"/>
    <lineage>
        <taxon>Eukaryota</taxon>
        <taxon>Fungi</taxon>
        <taxon>Dikarya</taxon>
        <taxon>Basidiomycota</taxon>
        <taxon>Agaricomycotina</taxon>
        <taxon>Agaricomycetes</taxon>
        <taxon>Gloeophyllales</taxon>
        <taxon>Gloeophyllaceae</taxon>
        <taxon>Neolentinus</taxon>
    </lineage>
</organism>
<dbReference type="GO" id="GO:0005789">
    <property type="term" value="C:endoplasmic reticulum membrane"/>
    <property type="evidence" value="ECO:0007669"/>
    <property type="project" value="UniProtKB-SubCell"/>
</dbReference>
<keyword evidence="4 9" id="KW-0812">Transmembrane</keyword>
<evidence type="ECO:0000256" key="3">
    <source>
        <dbReference type="ARBA" id="ARBA00022502"/>
    </source>
</evidence>
<feature type="transmembrane region" description="Helical" evidence="9">
    <location>
        <begin position="252"/>
        <end position="271"/>
    </location>
</feature>
<evidence type="ECO:0000256" key="1">
    <source>
        <dbReference type="ARBA" id="ARBA00004477"/>
    </source>
</evidence>
<dbReference type="GO" id="GO:0006506">
    <property type="term" value="P:GPI anchor biosynthetic process"/>
    <property type="evidence" value="ECO:0007669"/>
    <property type="project" value="UniProtKB-UniPathway"/>
</dbReference>
<dbReference type="EMBL" id="KV425568">
    <property type="protein sequence ID" value="KZT26089.1"/>
    <property type="molecule type" value="Genomic_DNA"/>
</dbReference>
<feature type="transmembrane region" description="Helical" evidence="9">
    <location>
        <begin position="154"/>
        <end position="176"/>
    </location>
</feature>
<dbReference type="Pfam" id="PF06699">
    <property type="entry name" value="PIG-F"/>
    <property type="match status" value="1"/>
</dbReference>
<evidence type="ECO:0000313" key="11">
    <source>
        <dbReference type="Proteomes" id="UP000076761"/>
    </source>
</evidence>
<keyword evidence="3" id="KW-0337">GPI-anchor biosynthesis</keyword>
<dbReference type="AlphaFoldDB" id="A0A165T3I9"/>
<dbReference type="STRING" id="1314782.A0A165T3I9"/>
<evidence type="ECO:0000256" key="9">
    <source>
        <dbReference type="SAM" id="Phobius"/>
    </source>
</evidence>
<feature type="transmembrane region" description="Helical" evidence="9">
    <location>
        <begin position="291"/>
        <end position="311"/>
    </location>
</feature>
<evidence type="ECO:0000256" key="8">
    <source>
        <dbReference type="SAM" id="MobiDB-lite"/>
    </source>
</evidence>
<dbReference type="Proteomes" id="UP000076761">
    <property type="component" value="Unassembled WGS sequence"/>
</dbReference>
<reference evidence="10 11" key="1">
    <citation type="journal article" date="2016" name="Mol. Biol. Evol.">
        <title>Comparative Genomics of Early-Diverging Mushroom-Forming Fungi Provides Insights into the Origins of Lignocellulose Decay Capabilities.</title>
        <authorList>
            <person name="Nagy L.G."/>
            <person name="Riley R."/>
            <person name="Tritt A."/>
            <person name="Adam C."/>
            <person name="Daum C."/>
            <person name="Floudas D."/>
            <person name="Sun H."/>
            <person name="Yadav J.S."/>
            <person name="Pangilinan J."/>
            <person name="Larsson K.H."/>
            <person name="Matsuura K."/>
            <person name="Barry K."/>
            <person name="Labutti K."/>
            <person name="Kuo R."/>
            <person name="Ohm R.A."/>
            <person name="Bhattacharya S.S."/>
            <person name="Shirouzu T."/>
            <person name="Yoshinaga Y."/>
            <person name="Martin F.M."/>
            <person name="Grigoriev I.V."/>
            <person name="Hibbett D.S."/>
        </authorList>
    </citation>
    <scope>NUCLEOTIDE SEQUENCE [LARGE SCALE GENOMIC DNA]</scope>
    <source>
        <strain evidence="10 11">HHB14362 ss-1</strain>
    </source>
</reference>
<evidence type="ECO:0000256" key="2">
    <source>
        <dbReference type="ARBA" id="ARBA00004687"/>
    </source>
</evidence>
<keyword evidence="7 9" id="KW-0472">Membrane</keyword>
<comment type="pathway">
    <text evidence="2">Glycolipid biosynthesis; glycosylphosphatidylinositol-anchor biosynthesis.</text>
</comment>
<dbReference type="OrthoDB" id="17366at2759"/>
<evidence type="ECO:0000256" key="6">
    <source>
        <dbReference type="ARBA" id="ARBA00022989"/>
    </source>
</evidence>
<comment type="subcellular location">
    <subcellularLocation>
        <location evidence="1">Endoplasmic reticulum membrane</location>
        <topology evidence="1">Multi-pass membrane protein</topology>
    </subcellularLocation>
</comment>
<name>A0A165T3I9_9AGAM</name>
<dbReference type="InterPro" id="IPR009580">
    <property type="entry name" value="GPI_biosynthesis_protein_Pig-F"/>
</dbReference>
<keyword evidence="11" id="KW-1185">Reference proteome</keyword>
<sequence>MSSRKAKVVKTSELQKKSKPTTTAEIPNFESLSFPFAPYTGLVGIHTSLLAFTALYLPRSSLYIPTALYSAYFQVPDDFTVLSQPQSDISGASIITSLTASPVQTLAWTVGGVAFLQTWWGGWVRQWALRAREEGSEGERKAQRQELEKDKVAALNQAFVATAATSVVFFATLVLFGAPLTSHLAHTYLLSLLLSFLAVFPPAYTLGVPLSLTWPSYLSLPQLDSSQPRFVQGLYWARLFAELSPRSPLERALVYPAVGTALGCWLGAIPLALDWDRSWQAWPLPPTYGALLGYVLGSLGAMIVSAVQYFADMNRMNTKIREERGVKDKSSKKKKN</sequence>
<evidence type="ECO:0000256" key="7">
    <source>
        <dbReference type="ARBA" id="ARBA00023136"/>
    </source>
</evidence>
<evidence type="ECO:0000256" key="4">
    <source>
        <dbReference type="ARBA" id="ARBA00022692"/>
    </source>
</evidence>
<feature type="region of interest" description="Disordered" evidence="8">
    <location>
        <begin position="1"/>
        <end position="22"/>
    </location>
</feature>
<keyword evidence="6 9" id="KW-1133">Transmembrane helix</keyword>